<dbReference type="Proteomes" id="UP000026915">
    <property type="component" value="Chromosome 3"/>
</dbReference>
<dbReference type="GO" id="GO:0046983">
    <property type="term" value="F:protein dimerization activity"/>
    <property type="evidence" value="ECO:0007669"/>
    <property type="project" value="InterPro"/>
</dbReference>
<dbReference type="EMBL" id="CM001881">
    <property type="protein sequence ID" value="EOY22012.1"/>
    <property type="molecule type" value="Genomic_DNA"/>
</dbReference>
<name>A0A061FYP3_THECC</name>
<protein>
    <recommendedName>
        <fullName evidence="1">HAT C-terminal dimerisation domain-containing protein</fullName>
    </recommendedName>
</protein>
<dbReference type="HOGENOM" id="CLU_1339584_0_0_1"/>
<dbReference type="PANTHER" id="PTHR23272:SF193">
    <property type="entry name" value="OS07G0624100 PROTEIN"/>
    <property type="match status" value="1"/>
</dbReference>
<keyword evidence="3" id="KW-1185">Reference proteome</keyword>
<dbReference type="InParanoid" id="A0A061FYP3"/>
<dbReference type="STRING" id="3641.A0A061FYP3"/>
<sequence>MSETPLVLSRQLKRIFGEEDFSAQFLDLKISIPQFIKWAKDCTSKLDLSKMRLKISMASQSHNLALTPSHAVTPTSMSSSSPSPTTQQIAISTNESKAVCSKKRKSTSTERCKITIGEEKDKSELERYLSLNEPNAINSDNFDVLIWRKLNNHRYPTLALLTYHVLAIPPSIVASKLVFSIGGCVLDAKSSLTLKMMQAFICTQD</sequence>
<accession>A0A061FYP3</accession>
<evidence type="ECO:0000259" key="1">
    <source>
        <dbReference type="Pfam" id="PF05699"/>
    </source>
</evidence>
<gene>
    <name evidence="2" type="ORF">TCM_014168</name>
</gene>
<organism evidence="2 3">
    <name type="scientific">Theobroma cacao</name>
    <name type="common">Cacao</name>
    <name type="synonym">Cocoa</name>
    <dbReference type="NCBI Taxonomy" id="3641"/>
    <lineage>
        <taxon>Eukaryota</taxon>
        <taxon>Viridiplantae</taxon>
        <taxon>Streptophyta</taxon>
        <taxon>Embryophyta</taxon>
        <taxon>Tracheophyta</taxon>
        <taxon>Spermatophyta</taxon>
        <taxon>Magnoliopsida</taxon>
        <taxon>eudicotyledons</taxon>
        <taxon>Gunneridae</taxon>
        <taxon>Pentapetalae</taxon>
        <taxon>rosids</taxon>
        <taxon>malvids</taxon>
        <taxon>Malvales</taxon>
        <taxon>Malvaceae</taxon>
        <taxon>Byttnerioideae</taxon>
        <taxon>Theobroma</taxon>
    </lineage>
</organism>
<evidence type="ECO:0000313" key="3">
    <source>
        <dbReference type="Proteomes" id="UP000026915"/>
    </source>
</evidence>
<dbReference type="AlphaFoldDB" id="A0A061FYP3"/>
<proteinExistence type="predicted"/>
<dbReference type="InterPro" id="IPR012337">
    <property type="entry name" value="RNaseH-like_sf"/>
</dbReference>
<evidence type="ECO:0000313" key="2">
    <source>
        <dbReference type="EMBL" id="EOY22012.1"/>
    </source>
</evidence>
<dbReference type="Gramene" id="EOY22012">
    <property type="protein sequence ID" value="EOY22012"/>
    <property type="gene ID" value="TCM_014168"/>
</dbReference>
<reference evidence="2 3" key="1">
    <citation type="journal article" date="2013" name="Genome Biol.">
        <title>The genome sequence of the most widely cultivated cacao type and its use to identify candidate genes regulating pod color.</title>
        <authorList>
            <person name="Motamayor J.C."/>
            <person name="Mockaitis K."/>
            <person name="Schmutz J."/>
            <person name="Haiminen N."/>
            <person name="Iii D.L."/>
            <person name="Cornejo O."/>
            <person name="Findley S.D."/>
            <person name="Zheng P."/>
            <person name="Utro F."/>
            <person name="Royaert S."/>
            <person name="Saski C."/>
            <person name="Jenkins J."/>
            <person name="Podicheti R."/>
            <person name="Zhao M."/>
            <person name="Scheffler B.E."/>
            <person name="Stack J.C."/>
            <person name="Feltus F.A."/>
            <person name="Mustiga G.M."/>
            <person name="Amores F."/>
            <person name="Phillips W."/>
            <person name="Marelli J.P."/>
            <person name="May G.D."/>
            <person name="Shapiro H."/>
            <person name="Ma J."/>
            <person name="Bustamante C.D."/>
            <person name="Schnell R.J."/>
            <person name="Main D."/>
            <person name="Gilbert D."/>
            <person name="Parida L."/>
            <person name="Kuhn D.N."/>
        </authorList>
    </citation>
    <scope>NUCLEOTIDE SEQUENCE [LARGE SCALE GENOMIC DNA]</scope>
    <source>
        <strain evidence="3">cv. Matina 1-6</strain>
    </source>
</reference>
<dbReference type="PANTHER" id="PTHR23272">
    <property type="entry name" value="BED FINGER-RELATED"/>
    <property type="match status" value="1"/>
</dbReference>
<dbReference type="eggNOG" id="KOG1121">
    <property type="taxonomic scope" value="Eukaryota"/>
</dbReference>
<feature type="domain" description="HAT C-terminal dimerisation" evidence="1">
    <location>
        <begin position="124"/>
        <end position="205"/>
    </location>
</feature>
<dbReference type="SUPFAM" id="SSF53098">
    <property type="entry name" value="Ribonuclease H-like"/>
    <property type="match status" value="1"/>
</dbReference>
<dbReference type="Pfam" id="PF05699">
    <property type="entry name" value="Dimer_Tnp_hAT"/>
    <property type="match status" value="1"/>
</dbReference>
<dbReference type="InterPro" id="IPR008906">
    <property type="entry name" value="HATC_C_dom"/>
</dbReference>